<dbReference type="InterPro" id="IPR008271">
    <property type="entry name" value="Ser/Thr_kinase_AS"/>
</dbReference>
<evidence type="ECO:0000259" key="9">
    <source>
        <dbReference type="PROSITE" id="PS50011"/>
    </source>
</evidence>
<keyword evidence="4 7" id="KW-0547">Nucleotide-binding</keyword>
<evidence type="ECO:0000256" key="3">
    <source>
        <dbReference type="ARBA" id="ARBA00022679"/>
    </source>
</evidence>
<organism evidence="10 11">
    <name type="scientific">Tritrichomonas foetus</name>
    <dbReference type="NCBI Taxonomy" id="1144522"/>
    <lineage>
        <taxon>Eukaryota</taxon>
        <taxon>Metamonada</taxon>
        <taxon>Parabasalia</taxon>
        <taxon>Tritrichomonadida</taxon>
        <taxon>Tritrichomonadidae</taxon>
        <taxon>Tritrichomonas</taxon>
    </lineage>
</organism>
<dbReference type="InterPro" id="IPR017441">
    <property type="entry name" value="Protein_kinase_ATP_BS"/>
</dbReference>
<keyword evidence="2" id="KW-0723">Serine/threonine-protein kinase</keyword>
<feature type="region of interest" description="Disordered" evidence="8">
    <location>
        <begin position="534"/>
        <end position="599"/>
    </location>
</feature>
<evidence type="ECO:0000313" key="10">
    <source>
        <dbReference type="EMBL" id="OHT09953.1"/>
    </source>
</evidence>
<feature type="compositionally biased region" description="Basic and acidic residues" evidence="8">
    <location>
        <begin position="536"/>
        <end position="556"/>
    </location>
</feature>
<feature type="domain" description="Protein kinase" evidence="9">
    <location>
        <begin position="238"/>
        <end position="661"/>
    </location>
</feature>
<dbReference type="Gene3D" id="3.30.200.20">
    <property type="entry name" value="Phosphorylase Kinase, domain 1"/>
    <property type="match status" value="1"/>
</dbReference>
<dbReference type="PANTHER" id="PTHR24057">
    <property type="entry name" value="GLYCOGEN SYNTHASE KINASE-3 ALPHA"/>
    <property type="match status" value="1"/>
</dbReference>
<dbReference type="PROSITE" id="PS50011">
    <property type="entry name" value="PROTEIN_KINASE_DOM"/>
    <property type="match status" value="1"/>
</dbReference>
<evidence type="ECO:0000256" key="5">
    <source>
        <dbReference type="ARBA" id="ARBA00022777"/>
    </source>
</evidence>
<dbReference type="InterPro" id="IPR000719">
    <property type="entry name" value="Prot_kinase_dom"/>
</dbReference>
<dbReference type="InterPro" id="IPR050591">
    <property type="entry name" value="GSK-3"/>
</dbReference>
<dbReference type="GO" id="GO:0005524">
    <property type="term" value="F:ATP binding"/>
    <property type="evidence" value="ECO:0007669"/>
    <property type="project" value="UniProtKB-UniRule"/>
</dbReference>
<dbReference type="GeneID" id="94836440"/>
<evidence type="ECO:0000256" key="7">
    <source>
        <dbReference type="PROSITE-ProRule" id="PRU10141"/>
    </source>
</evidence>
<evidence type="ECO:0000256" key="1">
    <source>
        <dbReference type="ARBA" id="ARBA00005527"/>
    </source>
</evidence>
<gene>
    <name evidence="10" type="ORF">TRFO_21052</name>
</gene>
<evidence type="ECO:0000256" key="4">
    <source>
        <dbReference type="ARBA" id="ARBA00022741"/>
    </source>
</evidence>
<comment type="caution">
    <text evidence="10">The sequence shown here is derived from an EMBL/GenBank/DDBJ whole genome shotgun (WGS) entry which is preliminary data.</text>
</comment>
<dbReference type="RefSeq" id="XP_068363089.1">
    <property type="nucleotide sequence ID" value="XM_068501736.1"/>
</dbReference>
<dbReference type="GO" id="GO:0030154">
    <property type="term" value="P:cell differentiation"/>
    <property type="evidence" value="ECO:0007669"/>
    <property type="project" value="TreeGrafter"/>
</dbReference>
<dbReference type="PROSITE" id="PS00107">
    <property type="entry name" value="PROTEIN_KINASE_ATP"/>
    <property type="match status" value="1"/>
</dbReference>
<reference evidence="10" key="1">
    <citation type="submission" date="2016-10" db="EMBL/GenBank/DDBJ databases">
        <authorList>
            <person name="Benchimol M."/>
            <person name="Almeida L.G."/>
            <person name="Vasconcelos A.T."/>
            <person name="Perreira-Neves A."/>
            <person name="Rosa I.A."/>
            <person name="Tasca T."/>
            <person name="Bogo M.R."/>
            <person name="de Souza W."/>
        </authorList>
    </citation>
    <scope>NUCLEOTIDE SEQUENCE [LARGE SCALE GENOMIC DNA]</scope>
    <source>
        <strain evidence="10">K</strain>
    </source>
</reference>
<dbReference type="GO" id="GO:0005737">
    <property type="term" value="C:cytoplasm"/>
    <property type="evidence" value="ECO:0007669"/>
    <property type="project" value="TreeGrafter"/>
</dbReference>
<evidence type="ECO:0000256" key="2">
    <source>
        <dbReference type="ARBA" id="ARBA00022527"/>
    </source>
</evidence>
<protein>
    <recommendedName>
        <fullName evidence="9">Protein kinase domain-containing protein</fullName>
    </recommendedName>
</protein>
<name>A0A1J4KER9_9EUKA</name>
<proteinExistence type="inferred from homology"/>
<evidence type="ECO:0000256" key="6">
    <source>
        <dbReference type="ARBA" id="ARBA00022840"/>
    </source>
</evidence>
<feature type="compositionally biased region" description="Low complexity" evidence="8">
    <location>
        <begin position="583"/>
        <end position="593"/>
    </location>
</feature>
<dbReference type="Gene3D" id="1.10.510.10">
    <property type="entry name" value="Transferase(Phosphotransferase) domain 1"/>
    <property type="match status" value="1"/>
</dbReference>
<evidence type="ECO:0000313" key="11">
    <source>
        <dbReference type="Proteomes" id="UP000179807"/>
    </source>
</evidence>
<accession>A0A1J4KER9</accession>
<comment type="similarity">
    <text evidence="1">Belongs to the protein kinase superfamily. CMGC Ser/Thr protein kinase family. GSK-3 subfamily.</text>
</comment>
<feature type="binding site" evidence="7">
    <location>
        <position position="267"/>
    </location>
    <ligand>
        <name>ATP</name>
        <dbReference type="ChEBI" id="CHEBI:30616"/>
    </ligand>
</feature>
<keyword evidence="6 7" id="KW-0067">ATP-binding</keyword>
<dbReference type="AlphaFoldDB" id="A0A1J4KER9"/>
<dbReference type="VEuPathDB" id="TrichDB:TRFO_21052"/>
<dbReference type="SMART" id="SM00220">
    <property type="entry name" value="S_TKc"/>
    <property type="match status" value="1"/>
</dbReference>
<dbReference type="Pfam" id="PF00069">
    <property type="entry name" value="Pkinase"/>
    <property type="match status" value="1"/>
</dbReference>
<sequence length="685" mass="78037">MSISEFFIIFFQILNQKKFHLLQPLIQTSKMNKSKTLMSNQLLLANKDRRITQPRINKGITFSQTFNRNPELKRRRMLAKKKRNNTKSEGEFLQVREMALNNEKSGNENNFADKIESCSLESSQTYPKCEIKPLNLAAKTLMSKLDEKSSRTERKILVIEKNSQMSCEKVKTGRIFSEKNSQEIFCNNENLNNEINNIHQNEYKEIEKVDTNDETNNNLSKSILSEKADEKSEWKEQYNPYMKLGAGVFGTVYSAFGKDGRKVAIKKVKIDPRFVNRELEILNMIDSPFCLKLIDHYIITNPNSHLNANSIPDFQLNTQTNLNVQDNNDNSKNVYNIESPERFLCIVTELMPFSMKSYLDKLHIMNQKIDPLLMKLFFYQMFVGLDHIHSRGITHRDLKTDNILVDNSNGILKICDFGAAKVIEQGADSVSYIASRHYRAPELLVGCTKYGPPIDVWAAGCVIAEVLNDSLPMFMGSSNEDQLVQIMQVLGQPSKDEAEAFEKAIGTIQQRKTENQAAKMNECENSILTQTIAENSLEKKSKVNRKGTREPAERSKRNSKKSKINGSSLKNSKSLKKFDSSKKQTLSSNSSQQIQTLENSDTLSKLEASKVKIPNVHQITSLRHVLPSKVDPALFDLLESIFVYDPSKRPTARQCMASPYFDELFSGETATLPNGKKLPDLPRFC</sequence>
<keyword evidence="11" id="KW-1185">Reference proteome</keyword>
<keyword evidence="3" id="KW-0808">Transferase</keyword>
<dbReference type="GO" id="GO:0004674">
    <property type="term" value="F:protein serine/threonine kinase activity"/>
    <property type="evidence" value="ECO:0007669"/>
    <property type="project" value="UniProtKB-KW"/>
</dbReference>
<dbReference type="Proteomes" id="UP000179807">
    <property type="component" value="Unassembled WGS sequence"/>
</dbReference>
<dbReference type="GO" id="GO:0005634">
    <property type="term" value="C:nucleus"/>
    <property type="evidence" value="ECO:0007669"/>
    <property type="project" value="TreeGrafter"/>
</dbReference>
<evidence type="ECO:0000256" key="8">
    <source>
        <dbReference type="SAM" id="MobiDB-lite"/>
    </source>
</evidence>
<dbReference type="FunFam" id="1.10.510.10:FF:000624">
    <property type="entry name" value="Mitogen-activated protein kinase"/>
    <property type="match status" value="1"/>
</dbReference>
<dbReference type="GO" id="GO:0007165">
    <property type="term" value="P:signal transduction"/>
    <property type="evidence" value="ECO:0007669"/>
    <property type="project" value="TreeGrafter"/>
</dbReference>
<dbReference type="InterPro" id="IPR011009">
    <property type="entry name" value="Kinase-like_dom_sf"/>
</dbReference>
<dbReference type="PANTHER" id="PTHR24057:SF0">
    <property type="entry name" value="PROTEIN KINASE SHAGGY-RELATED"/>
    <property type="match status" value="1"/>
</dbReference>
<dbReference type="OrthoDB" id="9332038at2759"/>
<dbReference type="PROSITE" id="PS00108">
    <property type="entry name" value="PROTEIN_KINASE_ST"/>
    <property type="match status" value="1"/>
</dbReference>
<keyword evidence="5" id="KW-0418">Kinase</keyword>
<dbReference type="EMBL" id="MLAK01000626">
    <property type="protein sequence ID" value="OHT09953.1"/>
    <property type="molecule type" value="Genomic_DNA"/>
</dbReference>
<dbReference type="SUPFAM" id="SSF56112">
    <property type="entry name" value="Protein kinase-like (PK-like)"/>
    <property type="match status" value="1"/>
</dbReference>